<gene>
    <name evidence="1" type="ORF">O6H91_01G117700</name>
</gene>
<evidence type="ECO:0000313" key="2">
    <source>
        <dbReference type="Proteomes" id="UP001162992"/>
    </source>
</evidence>
<protein>
    <submittedName>
        <fullName evidence="1">Uncharacterized protein</fullName>
    </submittedName>
</protein>
<name>A0ACC2EV16_DIPCM</name>
<evidence type="ECO:0000313" key="1">
    <source>
        <dbReference type="EMBL" id="KAJ7570389.1"/>
    </source>
</evidence>
<organism evidence="1 2">
    <name type="scientific">Diphasiastrum complanatum</name>
    <name type="common">Issler's clubmoss</name>
    <name type="synonym">Lycopodium complanatum</name>
    <dbReference type="NCBI Taxonomy" id="34168"/>
    <lineage>
        <taxon>Eukaryota</taxon>
        <taxon>Viridiplantae</taxon>
        <taxon>Streptophyta</taxon>
        <taxon>Embryophyta</taxon>
        <taxon>Tracheophyta</taxon>
        <taxon>Lycopodiopsida</taxon>
        <taxon>Lycopodiales</taxon>
        <taxon>Lycopodiaceae</taxon>
        <taxon>Lycopodioideae</taxon>
        <taxon>Diphasiastrum</taxon>
    </lineage>
</organism>
<keyword evidence="2" id="KW-1185">Reference proteome</keyword>
<dbReference type="Proteomes" id="UP001162992">
    <property type="component" value="Chromosome 1"/>
</dbReference>
<proteinExistence type="predicted"/>
<comment type="caution">
    <text evidence="1">The sequence shown here is derived from an EMBL/GenBank/DDBJ whole genome shotgun (WGS) entry which is preliminary data.</text>
</comment>
<dbReference type="EMBL" id="CM055092">
    <property type="protein sequence ID" value="KAJ7570389.1"/>
    <property type="molecule type" value="Genomic_DNA"/>
</dbReference>
<reference evidence="2" key="1">
    <citation type="journal article" date="2024" name="Proc. Natl. Acad. Sci. U.S.A.">
        <title>Extraordinary preservation of gene collinearity over three hundred million years revealed in homosporous lycophytes.</title>
        <authorList>
            <person name="Li C."/>
            <person name="Wickell D."/>
            <person name="Kuo L.Y."/>
            <person name="Chen X."/>
            <person name="Nie B."/>
            <person name="Liao X."/>
            <person name="Peng D."/>
            <person name="Ji J."/>
            <person name="Jenkins J."/>
            <person name="Williams M."/>
            <person name="Shu S."/>
            <person name="Plott C."/>
            <person name="Barry K."/>
            <person name="Rajasekar S."/>
            <person name="Grimwood J."/>
            <person name="Han X."/>
            <person name="Sun S."/>
            <person name="Hou Z."/>
            <person name="He W."/>
            <person name="Dai G."/>
            <person name="Sun C."/>
            <person name="Schmutz J."/>
            <person name="Leebens-Mack J.H."/>
            <person name="Li F.W."/>
            <person name="Wang L."/>
        </authorList>
    </citation>
    <scope>NUCLEOTIDE SEQUENCE [LARGE SCALE GENOMIC DNA]</scope>
    <source>
        <strain evidence="2">cv. PW_Plant_1</strain>
    </source>
</reference>
<sequence length="649" mass="71709">MQGERDGIVHIVSSQNDLLRMSTAMANSDVVSSLASNQSGLASLSDDAEGQICDSSSQISPESGAALKLCDYIGLSEVSSASLPLASSREDRQHDNTLPRISYKINLQETELTLGPSKALPSFQLADNGAPFQPNDFCFLPITAERKKKEMAVLPEQKYAFDIHHASNVTAEMNYRTPGFEMDEKNIKFCEGIDDLGYDVPQKGFILRDDHHGRHVKSRGEGLDLGCGLFPCLPHLYEEVGENKVSSGSGGIEEQTFLDPQKQCLEHGNLTDIKHHEKGQVMRDLEEPMEDKERRKCIAVNTSPNQITVECFVSNKLQEVTISSKYWRPQTTVALTDAVNNLAKHESDPHQYFFPALKTPLIGTKRSFSEALGGGSAAINATLKIVTSRVADEGESQVYDKHSIPPLFPWNPSKQSFASWTQQMEHSGRRFNSFPSSLSPDDHSETLSEGSADCKLSNSKFGDGSNDEGTADEDGTTLMVPRTPVGWPPVQSFRKNCLPRPHHKTIMKTEAIAFPTPVATKLHIQSNCSYVKVYIDGLPIGRKVDLHIHDGYDKLSLALENMFKSFIHAANSGDQNSVLQDMTAFSTGKKMNFFGCSEYVLTYEDKDGDLMLVGDVPWGMFIMTVKRLRIMKGSEAIGLAPKTLEDIIY</sequence>
<accession>A0ACC2EV16</accession>